<dbReference type="InterPro" id="IPR002861">
    <property type="entry name" value="Reeler_dom"/>
</dbReference>
<evidence type="ECO:0000256" key="12">
    <source>
        <dbReference type="SAM" id="Phobius"/>
    </source>
</evidence>
<dbReference type="EMBL" id="MN075825">
    <property type="protein sequence ID" value="QHX41471.1"/>
    <property type="molecule type" value="mRNA"/>
</dbReference>
<feature type="transmembrane region" description="Helical" evidence="12">
    <location>
        <begin position="587"/>
        <end position="610"/>
    </location>
</feature>
<organism evidence="16">
    <name type="scientific">Halisarca dujardinii</name>
    <name type="common">Dujardin's slime sponge</name>
    <dbReference type="NCBI Taxonomy" id="2583056"/>
    <lineage>
        <taxon>Eukaryota</taxon>
        <taxon>Metazoa</taxon>
        <taxon>Porifera</taxon>
        <taxon>Demospongiae</taxon>
        <taxon>Verongimorpha</taxon>
        <taxon>Chondrillida</taxon>
        <taxon>Halisarcidae</taxon>
        <taxon>Halisarca</taxon>
    </lineage>
</organism>
<feature type="transmembrane region" description="Helical" evidence="12">
    <location>
        <begin position="622"/>
        <end position="644"/>
    </location>
</feature>
<comment type="subcellular location">
    <subcellularLocation>
        <location evidence="2">Membrane</location>
        <topology evidence="2">Multi-pass membrane protein</topology>
    </subcellularLocation>
</comment>
<evidence type="ECO:0000259" key="14">
    <source>
        <dbReference type="PROSITE" id="PS50836"/>
    </source>
</evidence>
<evidence type="ECO:0000256" key="11">
    <source>
        <dbReference type="SAM" id="MobiDB-lite"/>
    </source>
</evidence>
<feature type="transmembrane region" description="Helical" evidence="12">
    <location>
        <begin position="546"/>
        <end position="567"/>
    </location>
</feature>
<evidence type="ECO:0000256" key="6">
    <source>
        <dbReference type="ARBA" id="ARBA00022982"/>
    </source>
</evidence>
<evidence type="ECO:0000256" key="9">
    <source>
        <dbReference type="ARBA" id="ARBA00023136"/>
    </source>
</evidence>
<dbReference type="Pfam" id="PF03351">
    <property type="entry name" value="DOMON"/>
    <property type="match status" value="2"/>
</dbReference>
<keyword evidence="7 12" id="KW-1133">Transmembrane helix</keyword>
<dbReference type="PROSITE" id="PS50836">
    <property type="entry name" value="DOMON"/>
    <property type="match status" value="2"/>
</dbReference>
<evidence type="ECO:0000256" key="13">
    <source>
        <dbReference type="SAM" id="SignalP"/>
    </source>
</evidence>
<comment type="similarity">
    <text evidence="3">Belongs to the FRRS1 family.</text>
</comment>
<proteinExistence type="evidence at transcript level"/>
<dbReference type="PANTHER" id="PTHR46902">
    <property type="entry name" value="DOMON DOMAIN-CONTAINING PROTEIN FRRS1L"/>
    <property type="match status" value="1"/>
</dbReference>
<evidence type="ECO:0000256" key="1">
    <source>
        <dbReference type="ARBA" id="ARBA00001970"/>
    </source>
</evidence>
<name>A0A6C0PMZ4_HALDU</name>
<dbReference type="Gene3D" id="2.60.40.4060">
    <property type="entry name" value="Reeler domain"/>
    <property type="match status" value="1"/>
</dbReference>
<dbReference type="Gene3D" id="1.20.120.1770">
    <property type="match status" value="1"/>
</dbReference>
<dbReference type="InterPro" id="IPR005018">
    <property type="entry name" value="DOMON_domain"/>
</dbReference>
<keyword evidence="6" id="KW-0249">Electron transport</keyword>
<evidence type="ECO:0000256" key="3">
    <source>
        <dbReference type="ARBA" id="ARBA00009195"/>
    </source>
</evidence>
<feature type="domain" description="DOMON" evidence="14">
    <location>
        <begin position="381"/>
        <end position="502"/>
    </location>
</feature>
<feature type="domain" description="DOMON" evidence="14">
    <location>
        <begin position="184"/>
        <end position="313"/>
    </location>
</feature>
<dbReference type="PANTHER" id="PTHR46902:SF1">
    <property type="entry name" value="DOMON DOMAIN-CONTAINING PROTEIN FRRS1L"/>
    <property type="match status" value="1"/>
</dbReference>
<feature type="region of interest" description="Disordered" evidence="11">
    <location>
        <begin position="730"/>
        <end position="760"/>
    </location>
</feature>
<keyword evidence="5 12" id="KW-0812">Transmembrane</keyword>
<feature type="transmembrane region" description="Helical" evidence="12">
    <location>
        <begin position="689"/>
        <end position="714"/>
    </location>
</feature>
<feature type="transmembrane region" description="Helical" evidence="12">
    <location>
        <begin position="656"/>
        <end position="683"/>
    </location>
</feature>
<feature type="transmembrane region" description="Helical" evidence="12">
    <location>
        <begin position="767"/>
        <end position="790"/>
    </location>
</feature>
<accession>A0A6C0PMZ4</accession>
<dbReference type="InterPro" id="IPR042789">
    <property type="entry name" value="FRRS1L"/>
</dbReference>
<protein>
    <submittedName>
        <fullName evidence="16">Ferric-chelate reductase 1</fullName>
    </submittedName>
</protein>
<dbReference type="SMART" id="SM00665">
    <property type="entry name" value="B561"/>
    <property type="match status" value="1"/>
</dbReference>
<feature type="chain" id="PRO_5025375010" evidence="13">
    <location>
        <begin position="25"/>
        <end position="793"/>
    </location>
</feature>
<feature type="domain" description="Cytochrome b561" evidence="15">
    <location>
        <begin position="511"/>
        <end position="715"/>
    </location>
</feature>
<dbReference type="PROSITE" id="PS50939">
    <property type="entry name" value="CYTOCHROME_B561"/>
    <property type="match status" value="1"/>
</dbReference>
<dbReference type="InterPro" id="IPR042307">
    <property type="entry name" value="Reeler_sf"/>
</dbReference>
<dbReference type="SMART" id="SM00664">
    <property type="entry name" value="DoH"/>
    <property type="match status" value="2"/>
</dbReference>
<feature type="signal peptide" evidence="13">
    <location>
        <begin position="1"/>
        <end position="24"/>
    </location>
</feature>
<evidence type="ECO:0000256" key="5">
    <source>
        <dbReference type="ARBA" id="ARBA00022692"/>
    </source>
</evidence>
<dbReference type="GO" id="GO:0099072">
    <property type="term" value="P:regulation of postsynaptic membrane neurotransmitter receptor levels"/>
    <property type="evidence" value="ECO:0007669"/>
    <property type="project" value="TreeGrafter"/>
</dbReference>
<keyword evidence="9 12" id="KW-0472">Membrane</keyword>
<sequence length="793" mass="85248">MALAKMKLLLTCLAVFTAALVAKGDHVLCSNLLTHGPSTPSPEGNGGFYIVSTALDQPLGYGIGISYSVFLVGQRAFTEFTVVAQDGAEAAQGNWLVLDMAKSTTTDCNATVPESAAVTSLSNAAVVQEEFLWTAPSTDVGPITFIYSVVGENGTTYIGLNATANRPPFQSLASIPEGCQPEECDYHAAWRQNNDIDFADFLLQGKVQGWLALGLSEDQLMGGDDVLACQLDSNGTVNVKDTFNIQDRTNRNNFIDDPNVEDHDLASQGILNVETANTDGRISCSFTRQKSQSNALQDQDLNQPSYLLFGLDPDDTAGASDHLSYHNSITPIVSTEQVTFVLNGTFTDLVPAARTGTIFPPPALPRLGSYRQPEGCVGDACNYLAEWFMDGSDNIVFRMTAATSGWVAIGLSGDNRMSGAEFDDVIACQAEVGGASVNAKDMINPTGARANALDTDQSGTTLVEGEVSNGRISCSVRRAISTGDTSQDRPLNQAAFFLFAYGSAQGGTSDILNYHGVANRFVSGSPQAATASGDATEASDPTQPYIQAHGILMIWAWVFLAATGIFYARYTRPAFVTGQWFEVHRAFLTASVVLTDISFIVIFVGLQGFLEFGAVNPLGSAHFIIGVIVVTFQIYNPIIAAFRCPPGAKLRPIFDVIHGILVGTVVELLSFVNCALGVWLFALRTQRTAPFYLIVVTLIILIAFEVGMGIYHFVAKYIVSSLSSAPEESKKTEVEMRELETPEPDKKDSKSAPPPKKVPSKDAKFRMLMGIIYPAVIFLFLLLITVLIAVGQY</sequence>
<dbReference type="GO" id="GO:0016020">
    <property type="term" value="C:membrane"/>
    <property type="evidence" value="ECO:0007669"/>
    <property type="project" value="UniProtKB-SubCell"/>
</dbReference>
<keyword evidence="4" id="KW-0813">Transport</keyword>
<dbReference type="GO" id="GO:1900449">
    <property type="term" value="P:regulation of glutamate receptor signaling pathway"/>
    <property type="evidence" value="ECO:0007669"/>
    <property type="project" value="InterPro"/>
</dbReference>
<dbReference type="AlphaFoldDB" id="A0A6C0PMZ4"/>
<evidence type="ECO:0000313" key="16">
    <source>
        <dbReference type="EMBL" id="QHX41471.1"/>
    </source>
</evidence>
<dbReference type="CDD" id="cd08760">
    <property type="entry name" value="Cyt_b561_FRRS1_like"/>
    <property type="match status" value="1"/>
</dbReference>
<evidence type="ECO:0000256" key="2">
    <source>
        <dbReference type="ARBA" id="ARBA00004141"/>
    </source>
</evidence>
<dbReference type="Pfam" id="PF02014">
    <property type="entry name" value="Reeler"/>
    <property type="match status" value="1"/>
</dbReference>
<feature type="compositionally biased region" description="Basic and acidic residues" evidence="11">
    <location>
        <begin position="730"/>
        <end position="750"/>
    </location>
</feature>
<evidence type="ECO:0000256" key="4">
    <source>
        <dbReference type="ARBA" id="ARBA00022448"/>
    </source>
</evidence>
<comment type="cofactor">
    <cofactor evidence="1">
        <name>heme b</name>
        <dbReference type="ChEBI" id="CHEBI:60344"/>
    </cofactor>
</comment>
<evidence type="ECO:0000256" key="10">
    <source>
        <dbReference type="ARBA" id="ARBA00023180"/>
    </source>
</evidence>
<evidence type="ECO:0000256" key="7">
    <source>
        <dbReference type="ARBA" id="ARBA00022989"/>
    </source>
</evidence>
<keyword evidence="8" id="KW-0408">Iron</keyword>
<keyword evidence="10" id="KW-0325">Glycoprotein</keyword>
<keyword evidence="13" id="KW-0732">Signal</keyword>
<dbReference type="InterPro" id="IPR006593">
    <property type="entry name" value="Cyt_b561/ferric_Rdtase_TM"/>
</dbReference>
<evidence type="ECO:0000259" key="15">
    <source>
        <dbReference type="PROSITE" id="PS50939"/>
    </source>
</evidence>
<evidence type="ECO:0000256" key="8">
    <source>
        <dbReference type="ARBA" id="ARBA00023004"/>
    </source>
</evidence>
<reference evidence="16" key="1">
    <citation type="submission" date="2019-06" db="EMBL/GenBank/DDBJ databases">
        <authorList>
            <person name="Adameyko K."/>
            <person name="Finoshin A."/>
            <person name="Kravchuk O."/>
            <person name="Mikhailov K."/>
            <person name="Gusev O."/>
            <person name="Shagimardanova E."/>
            <person name="Lyupina Y."/>
        </authorList>
    </citation>
    <scope>NUCLEOTIDE SEQUENCE</scope>
</reference>